<dbReference type="AlphaFoldDB" id="A0A167G541"/>
<dbReference type="PATRIC" id="fig|1365251.3.peg.493"/>
<dbReference type="NCBIfam" id="TIGR00426">
    <property type="entry name" value="competence protein ComEA helix-hairpin-helix repeat region"/>
    <property type="match status" value="1"/>
</dbReference>
<proteinExistence type="predicted"/>
<feature type="domain" description="Helix-hairpin-helix DNA-binding motif class 1" evidence="2">
    <location>
        <begin position="74"/>
        <end position="93"/>
    </location>
</feature>
<dbReference type="SMART" id="SM00278">
    <property type="entry name" value="HhH1"/>
    <property type="match status" value="2"/>
</dbReference>
<dbReference type="Gene3D" id="1.10.150.320">
    <property type="entry name" value="Photosystem II 12 kDa extrinsic protein"/>
    <property type="match status" value="1"/>
</dbReference>
<dbReference type="Proteomes" id="UP000076503">
    <property type="component" value="Unassembled WGS sequence"/>
</dbReference>
<name>A0A167G541_9GAMM</name>
<evidence type="ECO:0000259" key="2">
    <source>
        <dbReference type="SMART" id="SM00278"/>
    </source>
</evidence>
<dbReference type="InterPro" id="IPR010994">
    <property type="entry name" value="RuvA_2-like"/>
</dbReference>
<reference evidence="3 4" key="1">
    <citation type="submission" date="2013-07" db="EMBL/GenBank/DDBJ databases">
        <title>Comparative Genomic and Metabolomic Analysis of Twelve Strains of Pseudoalteromonas luteoviolacea.</title>
        <authorList>
            <person name="Vynne N.G."/>
            <person name="Mansson M."/>
            <person name="Gram L."/>
        </authorList>
    </citation>
    <scope>NUCLEOTIDE SEQUENCE [LARGE SCALE GENOMIC DNA]</scope>
    <source>
        <strain evidence="3 4">H33</strain>
    </source>
</reference>
<dbReference type="EMBL" id="AUXZ01000035">
    <property type="protein sequence ID" value="KZN54115.1"/>
    <property type="molecule type" value="Genomic_DNA"/>
</dbReference>
<sequence length="97" mass="10617">MLKQIWNIGFLVLLLTFNNAAQAQAVKNIETSTLQVNVNTAAVDELMKLPGIGKSKAQAIVDSREREGLFFNIQELARVKGIGTGLIDKIEAHVVLE</sequence>
<dbReference type="GO" id="GO:0006281">
    <property type="term" value="P:DNA repair"/>
    <property type="evidence" value="ECO:0007669"/>
    <property type="project" value="InterPro"/>
</dbReference>
<evidence type="ECO:0000256" key="1">
    <source>
        <dbReference type="SAM" id="SignalP"/>
    </source>
</evidence>
<protein>
    <recommendedName>
        <fullName evidence="2">Helix-hairpin-helix DNA-binding motif class 1 domain-containing protein</fullName>
    </recommendedName>
</protein>
<accession>A0A167G541</accession>
<dbReference type="RefSeq" id="WP_063360219.1">
    <property type="nucleotide sequence ID" value="NZ_AUXZ01000035.1"/>
</dbReference>
<dbReference type="GO" id="GO:0003677">
    <property type="term" value="F:DNA binding"/>
    <property type="evidence" value="ECO:0007669"/>
    <property type="project" value="InterPro"/>
</dbReference>
<evidence type="ECO:0000313" key="4">
    <source>
        <dbReference type="Proteomes" id="UP000076503"/>
    </source>
</evidence>
<dbReference type="InterPro" id="IPR003583">
    <property type="entry name" value="Hlx-hairpin-Hlx_DNA-bd_motif"/>
</dbReference>
<feature type="domain" description="Helix-hairpin-helix DNA-binding motif class 1" evidence="2">
    <location>
        <begin position="44"/>
        <end position="63"/>
    </location>
</feature>
<feature type="signal peptide" evidence="1">
    <location>
        <begin position="1"/>
        <end position="23"/>
    </location>
</feature>
<dbReference type="InterPro" id="IPR004509">
    <property type="entry name" value="Competence_ComEA_HhH"/>
</dbReference>
<dbReference type="GO" id="GO:0015628">
    <property type="term" value="P:protein secretion by the type II secretion system"/>
    <property type="evidence" value="ECO:0007669"/>
    <property type="project" value="TreeGrafter"/>
</dbReference>
<comment type="caution">
    <text evidence="3">The sequence shown here is derived from an EMBL/GenBank/DDBJ whole genome shotgun (WGS) entry which is preliminary data.</text>
</comment>
<dbReference type="SUPFAM" id="SSF47781">
    <property type="entry name" value="RuvA domain 2-like"/>
    <property type="match status" value="1"/>
</dbReference>
<evidence type="ECO:0000313" key="3">
    <source>
        <dbReference type="EMBL" id="KZN54115.1"/>
    </source>
</evidence>
<dbReference type="GO" id="GO:0015627">
    <property type="term" value="C:type II protein secretion system complex"/>
    <property type="evidence" value="ECO:0007669"/>
    <property type="project" value="TreeGrafter"/>
</dbReference>
<dbReference type="Pfam" id="PF12836">
    <property type="entry name" value="HHH_3"/>
    <property type="match status" value="1"/>
</dbReference>
<keyword evidence="1" id="KW-0732">Signal</keyword>
<dbReference type="InterPro" id="IPR051675">
    <property type="entry name" value="Endo/Exo/Phosphatase_dom_1"/>
</dbReference>
<feature type="chain" id="PRO_5007886633" description="Helix-hairpin-helix DNA-binding motif class 1 domain-containing protein" evidence="1">
    <location>
        <begin position="24"/>
        <end position="97"/>
    </location>
</feature>
<dbReference type="PANTHER" id="PTHR21180">
    <property type="entry name" value="ENDONUCLEASE/EXONUCLEASE/PHOSPHATASE FAMILY DOMAIN-CONTAINING PROTEIN 1"/>
    <property type="match status" value="1"/>
</dbReference>
<dbReference type="PANTHER" id="PTHR21180:SF32">
    <property type="entry name" value="ENDONUCLEASE_EXONUCLEASE_PHOSPHATASE FAMILY DOMAIN-CONTAINING PROTEIN 1"/>
    <property type="match status" value="1"/>
</dbReference>
<gene>
    <name evidence="3" type="ORF">N476_07945</name>
</gene>
<organism evidence="3 4">
    <name type="scientific">Pseudoalteromonas luteoviolacea H33</name>
    <dbReference type="NCBI Taxonomy" id="1365251"/>
    <lineage>
        <taxon>Bacteria</taxon>
        <taxon>Pseudomonadati</taxon>
        <taxon>Pseudomonadota</taxon>
        <taxon>Gammaproteobacteria</taxon>
        <taxon>Alteromonadales</taxon>
        <taxon>Pseudoalteromonadaceae</taxon>
        <taxon>Pseudoalteromonas</taxon>
    </lineage>
</organism>
<dbReference type="OrthoDB" id="7510573at2"/>